<proteinExistence type="predicted"/>
<dbReference type="AlphaFoldDB" id="A0A5B6USI8"/>
<dbReference type="Proteomes" id="UP000325315">
    <property type="component" value="Unassembled WGS sequence"/>
</dbReference>
<comment type="caution">
    <text evidence="1">The sequence shown here is derived from an EMBL/GenBank/DDBJ whole genome shotgun (WGS) entry which is preliminary data.</text>
</comment>
<dbReference type="InterPro" id="IPR032567">
    <property type="entry name" value="RTL1-rel"/>
</dbReference>
<evidence type="ECO:0000313" key="2">
    <source>
        <dbReference type="Proteomes" id="UP000325315"/>
    </source>
</evidence>
<dbReference type="EMBL" id="SMMG02000009">
    <property type="protein sequence ID" value="KAA3461060.1"/>
    <property type="molecule type" value="Genomic_DNA"/>
</dbReference>
<reference evidence="2" key="1">
    <citation type="journal article" date="2019" name="Plant Biotechnol. J.">
        <title>Genome sequencing of the Australian wild diploid species Gossypium australe highlights disease resistance and delayed gland morphogenesis.</title>
        <authorList>
            <person name="Cai Y."/>
            <person name="Cai X."/>
            <person name="Wang Q."/>
            <person name="Wang P."/>
            <person name="Zhang Y."/>
            <person name="Cai C."/>
            <person name="Xu Y."/>
            <person name="Wang K."/>
            <person name="Zhou Z."/>
            <person name="Wang C."/>
            <person name="Geng S."/>
            <person name="Li B."/>
            <person name="Dong Q."/>
            <person name="Hou Y."/>
            <person name="Wang H."/>
            <person name="Ai P."/>
            <person name="Liu Z."/>
            <person name="Yi F."/>
            <person name="Sun M."/>
            <person name="An G."/>
            <person name="Cheng J."/>
            <person name="Zhang Y."/>
            <person name="Shi Q."/>
            <person name="Xie Y."/>
            <person name="Shi X."/>
            <person name="Chang Y."/>
            <person name="Huang F."/>
            <person name="Chen Y."/>
            <person name="Hong S."/>
            <person name="Mi L."/>
            <person name="Sun Q."/>
            <person name="Zhang L."/>
            <person name="Zhou B."/>
            <person name="Peng R."/>
            <person name="Zhang X."/>
            <person name="Liu F."/>
        </authorList>
    </citation>
    <scope>NUCLEOTIDE SEQUENCE [LARGE SCALE GENOMIC DNA]</scope>
    <source>
        <strain evidence="2">cv. PA1801</strain>
    </source>
</reference>
<dbReference type="OrthoDB" id="437338at2759"/>
<organism evidence="1 2">
    <name type="scientific">Gossypium australe</name>
    <dbReference type="NCBI Taxonomy" id="47621"/>
    <lineage>
        <taxon>Eukaryota</taxon>
        <taxon>Viridiplantae</taxon>
        <taxon>Streptophyta</taxon>
        <taxon>Embryophyta</taxon>
        <taxon>Tracheophyta</taxon>
        <taxon>Spermatophyta</taxon>
        <taxon>Magnoliopsida</taxon>
        <taxon>eudicotyledons</taxon>
        <taxon>Gunneridae</taxon>
        <taxon>Pentapetalae</taxon>
        <taxon>rosids</taxon>
        <taxon>malvids</taxon>
        <taxon>Malvales</taxon>
        <taxon>Malvaceae</taxon>
        <taxon>Malvoideae</taxon>
        <taxon>Gossypium</taxon>
    </lineage>
</organism>
<name>A0A5B6USI8_9ROSI</name>
<protein>
    <submittedName>
        <fullName evidence="1">Alcohol-forming fatty acyl-CoA reductase-like</fullName>
    </submittedName>
</protein>
<dbReference type="PANTHER" id="PTHR15503">
    <property type="entry name" value="LDOC1 RELATED"/>
    <property type="match status" value="1"/>
</dbReference>
<accession>A0A5B6USI8</accession>
<dbReference type="PANTHER" id="PTHR15503:SF45">
    <property type="entry name" value="RNA-DIRECTED DNA POLYMERASE HOMOLOG"/>
    <property type="match status" value="1"/>
</dbReference>
<sequence>MYWLVECVSKRVTLKTTEGREIDMVGKRRDYLYNLIFAMVVEKLVRKGCEAYLAFVMDRNVNSTIELSRLPPDREVEFGIKLLLGTTLVSIAPYLMAPKELQELKIQLQNF</sequence>
<keyword evidence="2" id="KW-1185">Reference proteome</keyword>
<gene>
    <name evidence="1" type="ORF">EPI10_027663</name>
</gene>
<evidence type="ECO:0000313" key="1">
    <source>
        <dbReference type="EMBL" id="KAA3461060.1"/>
    </source>
</evidence>